<protein>
    <recommendedName>
        <fullName evidence="9">Lipoprotein signal peptidase</fullName>
        <ecNumber evidence="9">3.4.23.36</ecNumber>
    </recommendedName>
    <alternativeName>
        <fullName evidence="9">Prolipoprotein signal peptidase</fullName>
    </alternativeName>
    <alternativeName>
        <fullName evidence="9">Signal peptidase II</fullName>
        <shortName evidence="9">SPase II</shortName>
    </alternativeName>
</protein>
<evidence type="ECO:0000256" key="3">
    <source>
        <dbReference type="ARBA" id="ARBA00022670"/>
    </source>
</evidence>
<feature type="transmembrane region" description="Helical" evidence="9">
    <location>
        <begin position="133"/>
        <end position="151"/>
    </location>
</feature>
<keyword evidence="7 9" id="KW-1133">Transmembrane helix</keyword>
<keyword evidence="8 9" id="KW-0472">Membrane</keyword>
<comment type="similarity">
    <text evidence="1 9 11">Belongs to the peptidase A8 family.</text>
</comment>
<evidence type="ECO:0000256" key="6">
    <source>
        <dbReference type="ARBA" id="ARBA00022801"/>
    </source>
</evidence>
<feature type="transmembrane region" description="Helical" evidence="9">
    <location>
        <begin position="50"/>
        <end position="68"/>
    </location>
</feature>
<evidence type="ECO:0000256" key="10">
    <source>
        <dbReference type="RuleBase" id="RU000594"/>
    </source>
</evidence>
<reference evidence="14" key="1">
    <citation type="journal article" date="2019" name="Int. J. Syst. Evol. Microbiol.">
        <title>The Global Catalogue of Microorganisms (GCM) 10K type strain sequencing project: providing services to taxonomists for standard genome sequencing and annotation.</title>
        <authorList>
            <consortium name="The Broad Institute Genomics Platform"/>
            <consortium name="The Broad Institute Genome Sequencing Center for Infectious Disease"/>
            <person name="Wu L."/>
            <person name="Ma J."/>
        </authorList>
    </citation>
    <scope>NUCLEOTIDE SEQUENCE [LARGE SCALE GENOMIC DNA]</scope>
    <source>
        <strain evidence="14">CGMCC 1.15480</strain>
    </source>
</reference>
<dbReference type="Pfam" id="PF01252">
    <property type="entry name" value="Peptidase_A8"/>
    <property type="match status" value="1"/>
</dbReference>
<dbReference type="PANTHER" id="PTHR33695:SF1">
    <property type="entry name" value="LIPOPROTEIN SIGNAL PEPTIDASE"/>
    <property type="match status" value="1"/>
</dbReference>
<sequence>MIDGDDARPTAAAPTAATPVAGAPGAPTPGEPASSATGASDGAPARRRRYVLLLLGCAAVAWVLDQGTKLWVLGTMTEGQVTPVLPPLLHWRFIRNSGAAFSLGEGYTGVFTLVMVAVALLILIVLVRKVRSWWWAIALGLLLGGTLGNLTDRLFRDPGFGTGHVIDFIALPNFAIFNLADSAIVGGVITLCVLTLIGIGISGQRGTAAGRATGEAATDGGSATTDDERADPR</sequence>
<evidence type="ECO:0000313" key="13">
    <source>
        <dbReference type="EMBL" id="GGC94473.1"/>
    </source>
</evidence>
<keyword evidence="3 9" id="KW-0645">Protease</keyword>
<feature type="transmembrane region" description="Helical" evidence="9">
    <location>
        <begin position="182"/>
        <end position="201"/>
    </location>
</feature>
<feature type="active site" evidence="9">
    <location>
        <position position="181"/>
    </location>
</feature>
<dbReference type="EC" id="3.4.23.36" evidence="9"/>
<dbReference type="PANTHER" id="PTHR33695">
    <property type="entry name" value="LIPOPROTEIN SIGNAL PEPTIDASE"/>
    <property type="match status" value="1"/>
</dbReference>
<dbReference type="NCBIfam" id="TIGR00077">
    <property type="entry name" value="lspA"/>
    <property type="match status" value="1"/>
</dbReference>
<evidence type="ECO:0000256" key="12">
    <source>
        <dbReference type="SAM" id="MobiDB-lite"/>
    </source>
</evidence>
<organism evidence="13 14">
    <name type="scientific">Tersicoccus solisilvae</name>
    <dbReference type="NCBI Taxonomy" id="1882339"/>
    <lineage>
        <taxon>Bacteria</taxon>
        <taxon>Bacillati</taxon>
        <taxon>Actinomycetota</taxon>
        <taxon>Actinomycetes</taxon>
        <taxon>Micrococcales</taxon>
        <taxon>Micrococcaceae</taxon>
        <taxon>Tersicoccus</taxon>
    </lineage>
</organism>
<feature type="active site" evidence="9">
    <location>
        <position position="167"/>
    </location>
</feature>
<comment type="caution">
    <text evidence="13">The sequence shown here is derived from an EMBL/GenBank/DDBJ whole genome shotgun (WGS) entry which is preliminary data.</text>
</comment>
<evidence type="ECO:0000256" key="7">
    <source>
        <dbReference type="ARBA" id="ARBA00022989"/>
    </source>
</evidence>
<dbReference type="PRINTS" id="PR00781">
    <property type="entry name" value="LIPOSIGPTASE"/>
</dbReference>
<keyword evidence="5 9" id="KW-0064">Aspartyl protease</keyword>
<keyword evidence="6 9" id="KW-0378">Hydrolase</keyword>
<evidence type="ECO:0000313" key="14">
    <source>
        <dbReference type="Proteomes" id="UP000597761"/>
    </source>
</evidence>
<evidence type="ECO:0000256" key="9">
    <source>
        <dbReference type="HAMAP-Rule" id="MF_00161"/>
    </source>
</evidence>
<feature type="region of interest" description="Disordered" evidence="12">
    <location>
        <begin position="212"/>
        <end position="233"/>
    </location>
</feature>
<keyword evidence="13" id="KW-0449">Lipoprotein</keyword>
<comment type="catalytic activity">
    <reaction evidence="9 10">
        <text>Release of signal peptides from bacterial membrane prolipoproteins. Hydrolyzes -Xaa-Yaa-Zaa-|-(S,diacylglyceryl)Cys-, in which Xaa is hydrophobic (preferably Leu), and Yaa (Ala or Ser) and Zaa (Gly or Ala) have small, neutral side chains.</text>
        <dbReference type="EC" id="3.4.23.36"/>
    </reaction>
</comment>
<feature type="compositionally biased region" description="Low complexity" evidence="12">
    <location>
        <begin position="212"/>
        <end position="221"/>
    </location>
</feature>
<dbReference type="InterPro" id="IPR001872">
    <property type="entry name" value="Peptidase_A8"/>
</dbReference>
<dbReference type="PROSITE" id="PS00855">
    <property type="entry name" value="SPASE_II"/>
    <property type="match status" value="1"/>
</dbReference>
<comment type="subcellular location">
    <subcellularLocation>
        <location evidence="9">Cell membrane</location>
        <topology evidence="9">Multi-pass membrane protein</topology>
    </subcellularLocation>
</comment>
<evidence type="ECO:0000256" key="1">
    <source>
        <dbReference type="ARBA" id="ARBA00006139"/>
    </source>
</evidence>
<name>A0ABQ1PCG2_9MICC</name>
<dbReference type="EMBL" id="BMJI01000014">
    <property type="protein sequence ID" value="GGC94473.1"/>
    <property type="molecule type" value="Genomic_DNA"/>
</dbReference>
<evidence type="ECO:0000256" key="2">
    <source>
        <dbReference type="ARBA" id="ARBA00022475"/>
    </source>
</evidence>
<gene>
    <name evidence="9 13" type="primary">lspA</name>
    <name evidence="13" type="ORF">GCM10011512_21850</name>
</gene>
<feature type="compositionally biased region" description="Low complexity" evidence="12">
    <location>
        <begin position="9"/>
        <end position="25"/>
    </location>
</feature>
<comment type="function">
    <text evidence="9 10">This protein specifically catalyzes the removal of signal peptides from prolipoproteins.</text>
</comment>
<feature type="region of interest" description="Disordered" evidence="12">
    <location>
        <begin position="1"/>
        <end position="42"/>
    </location>
</feature>
<feature type="transmembrane region" description="Helical" evidence="9">
    <location>
        <begin position="106"/>
        <end position="126"/>
    </location>
</feature>
<dbReference type="Proteomes" id="UP000597761">
    <property type="component" value="Unassembled WGS sequence"/>
</dbReference>
<evidence type="ECO:0000256" key="4">
    <source>
        <dbReference type="ARBA" id="ARBA00022692"/>
    </source>
</evidence>
<evidence type="ECO:0000256" key="11">
    <source>
        <dbReference type="RuleBase" id="RU004181"/>
    </source>
</evidence>
<evidence type="ECO:0000256" key="8">
    <source>
        <dbReference type="ARBA" id="ARBA00023136"/>
    </source>
</evidence>
<keyword evidence="4 9" id="KW-0812">Transmembrane</keyword>
<keyword evidence="14" id="KW-1185">Reference proteome</keyword>
<keyword evidence="2 9" id="KW-1003">Cell membrane</keyword>
<dbReference type="HAMAP" id="MF_00161">
    <property type="entry name" value="LspA"/>
    <property type="match status" value="1"/>
</dbReference>
<evidence type="ECO:0000256" key="5">
    <source>
        <dbReference type="ARBA" id="ARBA00022750"/>
    </source>
</evidence>
<accession>A0ABQ1PCG2</accession>
<proteinExistence type="inferred from homology"/>
<comment type="pathway">
    <text evidence="9">Protein modification; lipoprotein biosynthesis (signal peptide cleavage).</text>
</comment>